<dbReference type="STRING" id="1121387.GCA_000429885_00299"/>
<dbReference type="GO" id="GO:0048472">
    <property type="term" value="F:threonine-phosphate decarboxylase activity"/>
    <property type="evidence" value="ECO:0007669"/>
    <property type="project" value="UniProtKB-EC"/>
</dbReference>
<evidence type="ECO:0000256" key="1">
    <source>
        <dbReference type="ARBA" id="ARBA00001933"/>
    </source>
</evidence>
<dbReference type="EC" id="4.1.1.81" evidence="4"/>
<keyword evidence="5" id="KW-1185">Reference proteome</keyword>
<keyword evidence="4" id="KW-0456">Lyase</keyword>
<evidence type="ECO:0000313" key="5">
    <source>
        <dbReference type="Proteomes" id="UP000242637"/>
    </source>
</evidence>
<dbReference type="KEGG" id="dco:SAMEA4475696_1929"/>
<dbReference type="PANTHER" id="PTHR42885:SF1">
    <property type="entry name" value="THREONINE-PHOSPHATE DECARBOXYLASE"/>
    <property type="match status" value="1"/>
</dbReference>
<protein>
    <submittedName>
        <fullName evidence="4">Threonine-phosphate decarboxylase</fullName>
        <ecNumber evidence="4">4.1.1.81</ecNumber>
    </submittedName>
</protein>
<dbReference type="Pfam" id="PF00155">
    <property type="entry name" value="Aminotran_1_2"/>
    <property type="match status" value="1"/>
</dbReference>
<keyword evidence="2" id="KW-0663">Pyridoxal phosphate</keyword>
<dbReference type="RefSeq" id="WP_034400395.1">
    <property type="nucleotide sequence ID" value="NZ_LT906453.1"/>
</dbReference>
<dbReference type="AlphaFoldDB" id="A0A239VNM2"/>
<dbReference type="InterPro" id="IPR004839">
    <property type="entry name" value="Aminotransferase_I/II_large"/>
</dbReference>
<dbReference type="CDD" id="cd00609">
    <property type="entry name" value="AAT_like"/>
    <property type="match status" value="1"/>
</dbReference>
<dbReference type="Gene3D" id="3.40.640.10">
    <property type="entry name" value="Type I PLP-dependent aspartate aminotransferase-like (Major domain)"/>
    <property type="match status" value="1"/>
</dbReference>
<organism evidence="4 5">
    <name type="scientific">Dermatophilus congolensis</name>
    <dbReference type="NCBI Taxonomy" id="1863"/>
    <lineage>
        <taxon>Bacteria</taxon>
        <taxon>Bacillati</taxon>
        <taxon>Actinomycetota</taxon>
        <taxon>Actinomycetes</taxon>
        <taxon>Micrococcales</taxon>
        <taxon>Dermatophilaceae</taxon>
        <taxon>Dermatophilus</taxon>
    </lineage>
</organism>
<accession>A0A239VNM2</accession>
<dbReference type="NCBIfam" id="NF005915">
    <property type="entry name" value="PRK07908.1"/>
    <property type="match status" value="1"/>
</dbReference>
<evidence type="ECO:0000259" key="3">
    <source>
        <dbReference type="Pfam" id="PF00155"/>
    </source>
</evidence>
<dbReference type="GO" id="GO:0030170">
    <property type="term" value="F:pyridoxal phosphate binding"/>
    <property type="evidence" value="ECO:0007669"/>
    <property type="project" value="InterPro"/>
</dbReference>
<dbReference type="Gene3D" id="3.90.1150.10">
    <property type="entry name" value="Aspartate Aminotransferase, domain 1"/>
    <property type="match status" value="1"/>
</dbReference>
<dbReference type="EMBL" id="LT906453">
    <property type="protein sequence ID" value="SNV23901.1"/>
    <property type="molecule type" value="Genomic_DNA"/>
</dbReference>
<sequence length="366" mass="38910">MAGWCAVIDGVDLRHHGDVEARGVCWDFAVNVAVGEPPLFVAEALRESLGGVAAYPDEFPTRRVVAEHVGVDPACVLLVNGVAEAFGLVARLRSWQRPCVVHPQFTEPEAALVGAGHQVVRHVLDAEDGFVLRAAQVDEGADVVVVGNPTNPTSVLHPRGEVLGLLRPGRVVVVDEAFMDVAVGVGVGVGGVRGSESLLVDAACTQGLVVLRSLTKTFGLAGVRAGFVVAEPGLVEQLRQLQSPWSVNVPALAAMRAVCSQEGEEFAAGVAERVVRDRELLVQGLRQRGFDVVSGAAGPFVLVRHQRAVWVREVLRQRGVGLRRGDTFPGLGSQWLRIAARAAREREVLFEQVDGLGLRGGSRVGL</sequence>
<comment type="cofactor">
    <cofactor evidence="1">
        <name>pyridoxal 5'-phosphate</name>
        <dbReference type="ChEBI" id="CHEBI:597326"/>
    </cofactor>
</comment>
<dbReference type="OrthoDB" id="9764035at2"/>
<dbReference type="SUPFAM" id="SSF53383">
    <property type="entry name" value="PLP-dependent transferases"/>
    <property type="match status" value="1"/>
</dbReference>
<dbReference type="InterPro" id="IPR015422">
    <property type="entry name" value="PyrdxlP-dep_Trfase_small"/>
</dbReference>
<gene>
    <name evidence="4" type="primary">cobD</name>
    <name evidence="4" type="ORF">SAMEA4475696_01929</name>
</gene>
<dbReference type="GeneID" id="63460111"/>
<name>A0A239VNM2_9MICO</name>
<dbReference type="InterPro" id="IPR015421">
    <property type="entry name" value="PyrdxlP-dep_Trfase_major"/>
</dbReference>
<evidence type="ECO:0000256" key="2">
    <source>
        <dbReference type="ARBA" id="ARBA00022898"/>
    </source>
</evidence>
<dbReference type="InterPro" id="IPR015424">
    <property type="entry name" value="PyrdxlP-dep_Trfase"/>
</dbReference>
<proteinExistence type="predicted"/>
<evidence type="ECO:0000313" key="4">
    <source>
        <dbReference type="EMBL" id="SNV23901.1"/>
    </source>
</evidence>
<dbReference type="PANTHER" id="PTHR42885">
    <property type="entry name" value="HISTIDINOL-PHOSPHATE AMINOTRANSFERASE-RELATED"/>
    <property type="match status" value="1"/>
</dbReference>
<dbReference type="Proteomes" id="UP000242637">
    <property type="component" value="Chromosome 1"/>
</dbReference>
<reference evidence="4 5" key="1">
    <citation type="submission" date="2017-06" db="EMBL/GenBank/DDBJ databases">
        <authorList>
            <consortium name="Pathogen Informatics"/>
        </authorList>
    </citation>
    <scope>NUCLEOTIDE SEQUENCE [LARGE SCALE GENOMIC DNA]</scope>
    <source>
        <strain evidence="4 5">NCTC13039</strain>
    </source>
</reference>
<feature type="domain" description="Aminotransferase class I/classII large" evidence="3">
    <location>
        <begin position="35"/>
        <end position="349"/>
    </location>
</feature>